<organism evidence="6 7">
    <name type="scientific">Cloacibacillus evryensis</name>
    <dbReference type="NCBI Taxonomy" id="508460"/>
    <lineage>
        <taxon>Bacteria</taxon>
        <taxon>Thermotogati</taxon>
        <taxon>Synergistota</taxon>
        <taxon>Synergistia</taxon>
        <taxon>Synergistales</taxon>
        <taxon>Synergistaceae</taxon>
        <taxon>Cloacibacillus</taxon>
    </lineage>
</organism>
<name>A0AAW5K6S8_9BACT</name>
<keyword evidence="3" id="KW-0238">DNA-binding</keyword>
<dbReference type="PRINTS" id="PR00039">
    <property type="entry name" value="HTHLYSR"/>
</dbReference>
<dbReference type="InterPro" id="IPR036388">
    <property type="entry name" value="WH-like_DNA-bd_sf"/>
</dbReference>
<keyword evidence="7" id="KW-1185">Reference proteome</keyword>
<dbReference type="Pfam" id="PF00126">
    <property type="entry name" value="HTH_1"/>
    <property type="match status" value="1"/>
</dbReference>
<dbReference type="Gene3D" id="3.40.190.290">
    <property type="match status" value="1"/>
</dbReference>
<dbReference type="GO" id="GO:0003700">
    <property type="term" value="F:DNA-binding transcription factor activity"/>
    <property type="evidence" value="ECO:0007669"/>
    <property type="project" value="InterPro"/>
</dbReference>
<dbReference type="InterPro" id="IPR036390">
    <property type="entry name" value="WH_DNA-bd_sf"/>
</dbReference>
<evidence type="ECO:0000259" key="5">
    <source>
        <dbReference type="PROSITE" id="PS50931"/>
    </source>
</evidence>
<dbReference type="SUPFAM" id="SSF53850">
    <property type="entry name" value="Periplasmic binding protein-like II"/>
    <property type="match status" value="1"/>
</dbReference>
<dbReference type="InterPro" id="IPR000847">
    <property type="entry name" value="LysR_HTH_N"/>
</dbReference>
<dbReference type="Gene3D" id="1.10.10.10">
    <property type="entry name" value="Winged helix-like DNA-binding domain superfamily/Winged helix DNA-binding domain"/>
    <property type="match status" value="1"/>
</dbReference>
<dbReference type="GO" id="GO:0032993">
    <property type="term" value="C:protein-DNA complex"/>
    <property type="evidence" value="ECO:0007669"/>
    <property type="project" value="TreeGrafter"/>
</dbReference>
<protein>
    <submittedName>
        <fullName evidence="6">LysR family transcriptional regulator</fullName>
    </submittedName>
</protein>
<evidence type="ECO:0000256" key="1">
    <source>
        <dbReference type="ARBA" id="ARBA00009437"/>
    </source>
</evidence>
<evidence type="ECO:0000313" key="6">
    <source>
        <dbReference type="EMBL" id="MCQ4814849.1"/>
    </source>
</evidence>
<feature type="domain" description="HTH lysR-type" evidence="5">
    <location>
        <begin position="1"/>
        <end position="58"/>
    </location>
</feature>
<dbReference type="GO" id="GO:0003677">
    <property type="term" value="F:DNA binding"/>
    <property type="evidence" value="ECO:0007669"/>
    <property type="project" value="UniProtKB-KW"/>
</dbReference>
<comment type="caution">
    <text evidence="6">The sequence shown here is derived from an EMBL/GenBank/DDBJ whole genome shotgun (WGS) entry which is preliminary data.</text>
</comment>
<dbReference type="EMBL" id="JANFYT010000021">
    <property type="protein sequence ID" value="MCQ4814849.1"/>
    <property type="molecule type" value="Genomic_DNA"/>
</dbReference>
<comment type="similarity">
    <text evidence="1">Belongs to the LysR transcriptional regulatory family.</text>
</comment>
<dbReference type="PANTHER" id="PTHR30346:SF0">
    <property type="entry name" value="HCA OPERON TRANSCRIPTIONAL ACTIVATOR HCAR"/>
    <property type="match status" value="1"/>
</dbReference>
<evidence type="ECO:0000256" key="4">
    <source>
        <dbReference type="ARBA" id="ARBA00023163"/>
    </source>
</evidence>
<evidence type="ECO:0000313" key="7">
    <source>
        <dbReference type="Proteomes" id="UP001205919"/>
    </source>
</evidence>
<dbReference type="SUPFAM" id="SSF46785">
    <property type="entry name" value="Winged helix' DNA-binding domain"/>
    <property type="match status" value="1"/>
</dbReference>
<reference evidence="6 7" key="1">
    <citation type="submission" date="2022-06" db="EMBL/GenBank/DDBJ databases">
        <title>Isolation of gut microbiota from human fecal samples.</title>
        <authorList>
            <person name="Pamer E.G."/>
            <person name="Barat B."/>
            <person name="Waligurski E."/>
            <person name="Medina S."/>
            <person name="Paddock L."/>
            <person name="Mostad J."/>
        </authorList>
    </citation>
    <scope>NUCLEOTIDE SEQUENCE [LARGE SCALE GENOMIC DNA]</scope>
    <source>
        <strain evidence="6 7">DFI.9.90</strain>
    </source>
</reference>
<dbReference type="RefSeq" id="WP_256182079.1">
    <property type="nucleotide sequence ID" value="NZ_DBEWVB010000209.1"/>
</dbReference>
<dbReference type="CDD" id="cd05466">
    <property type="entry name" value="PBP2_LTTR_substrate"/>
    <property type="match status" value="1"/>
</dbReference>
<evidence type="ECO:0000256" key="3">
    <source>
        <dbReference type="ARBA" id="ARBA00023125"/>
    </source>
</evidence>
<dbReference type="PROSITE" id="PS50931">
    <property type="entry name" value="HTH_LYSR"/>
    <property type="match status" value="1"/>
</dbReference>
<dbReference type="Pfam" id="PF03466">
    <property type="entry name" value="LysR_substrate"/>
    <property type="match status" value="1"/>
</dbReference>
<gene>
    <name evidence="6" type="ORF">NE630_10450</name>
</gene>
<keyword evidence="4" id="KW-0804">Transcription</keyword>
<dbReference type="InterPro" id="IPR005119">
    <property type="entry name" value="LysR_subst-bd"/>
</dbReference>
<proteinExistence type="inferred from homology"/>
<dbReference type="PANTHER" id="PTHR30346">
    <property type="entry name" value="TRANSCRIPTIONAL DUAL REGULATOR HCAR-RELATED"/>
    <property type="match status" value="1"/>
</dbReference>
<accession>A0AAW5K6S8</accession>
<dbReference type="Proteomes" id="UP001205919">
    <property type="component" value="Unassembled WGS sequence"/>
</dbReference>
<sequence>MDIKQLRYFVTVANEKQITRAAKKLFMAQPPLSRHILELEKEIGKPLFFRTKNGLELTSAGEVLLQKAQDMIFQVENLKYYINDDAPENLNGILKIGSLISCTPKLTDYLKKFTSSHPRVTYKIWEDTPANLLDLLYKRKIELLFLRTPTFDAGNLAVVPLCTEQFYLAVPTAMDSSPQSDHIALEEMAQLPLIMLHDGRSIGYNELFINDFANLNIKPNIICQCSNSSLAIMLVLSGLGATIMPEQLLLKYFPTKTTNIKRIEGVSSDTKPVVIFNPRQYISPVAEKLLEVIGIDIKLF</sequence>
<dbReference type="FunFam" id="1.10.10.10:FF:000001">
    <property type="entry name" value="LysR family transcriptional regulator"/>
    <property type="match status" value="1"/>
</dbReference>
<evidence type="ECO:0000256" key="2">
    <source>
        <dbReference type="ARBA" id="ARBA00023015"/>
    </source>
</evidence>
<dbReference type="AlphaFoldDB" id="A0AAW5K6S8"/>
<keyword evidence="2" id="KW-0805">Transcription regulation</keyword>